<comment type="cofactor">
    <cofactor evidence="1">
        <name>Mg(2+)</name>
        <dbReference type="ChEBI" id="CHEBI:18420"/>
    </cofactor>
</comment>
<evidence type="ECO:0000256" key="8">
    <source>
        <dbReference type="SAM" id="MobiDB-lite"/>
    </source>
</evidence>
<evidence type="ECO:0000313" key="10">
    <source>
        <dbReference type="EMBL" id="KAJ8038538.1"/>
    </source>
</evidence>
<dbReference type="SMART" id="SM00479">
    <property type="entry name" value="EXOIII"/>
    <property type="match status" value="1"/>
</dbReference>
<keyword evidence="11" id="KW-1185">Reference proteome</keyword>
<dbReference type="OrthoDB" id="10250935at2759"/>
<reference evidence="10" key="1">
    <citation type="submission" date="2021-10" db="EMBL/GenBank/DDBJ databases">
        <title>Tropical sea cucumber genome reveals ecological adaptation and Cuvierian tubules defense mechanism.</title>
        <authorList>
            <person name="Chen T."/>
        </authorList>
    </citation>
    <scope>NUCLEOTIDE SEQUENCE</scope>
    <source>
        <strain evidence="10">Nanhai2018</strain>
        <tissue evidence="10">Muscle</tissue>
    </source>
</reference>
<dbReference type="GO" id="GO:0006308">
    <property type="term" value="P:DNA catabolic process"/>
    <property type="evidence" value="ECO:0007669"/>
    <property type="project" value="TreeGrafter"/>
</dbReference>
<evidence type="ECO:0000256" key="7">
    <source>
        <dbReference type="ARBA" id="ARBA00025769"/>
    </source>
</evidence>
<dbReference type="AlphaFoldDB" id="A0A9Q1C3G2"/>
<dbReference type="GO" id="GO:0005737">
    <property type="term" value="C:cytoplasm"/>
    <property type="evidence" value="ECO:0007669"/>
    <property type="project" value="TreeGrafter"/>
</dbReference>
<keyword evidence="5 10" id="KW-0269">Exonuclease</keyword>
<dbReference type="InterPro" id="IPR040393">
    <property type="entry name" value="TREX1/2"/>
</dbReference>
<dbReference type="Gene3D" id="3.30.420.10">
    <property type="entry name" value="Ribonuclease H-like superfamily/Ribonuclease H"/>
    <property type="match status" value="1"/>
</dbReference>
<keyword evidence="2" id="KW-0540">Nuclease</keyword>
<dbReference type="InterPro" id="IPR012337">
    <property type="entry name" value="RNaseH-like_sf"/>
</dbReference>
<dbReference type="SUPFAM" id="SSF53098">
    <property type="entry name" value="Ribonuclease H-like"/>
    <property type="match status" value="1"/>
</dbReference>
<evidence type="ECO:0000256" key="3">
    <source>
        <dbReference type="ARBA" id="ARBA00022723"/>
    </source>
</evidence>
<feature type="domain" description="Exonuclease" evidence="9">
    <location>
        <begin position="12"/>
        <end position="331"/>
    </location>
</feature>
<dbReference type="GO" id="GO:0003676">
    <property type="term" value="F:nucleic acid binding"/>
    <property type="evidence" value="ECO:0007669"/>
    <property type="project" value="InterPro"/>
</dbReference>
<keyword evidence="3" id="KW-0479">Metal-binding</keyword>
<gene>
    <name evidence="10" type="ORF">HOLleu_15989</name>
</gene>
<comment type="caution">
    <text evidence="10">The sequence shown here is derived from an EMBL/GenBank/DDBJ whole genome shotgun (WGS) entry which is preliminary data.</text>
</comment>
<dbReference type="Proteomes" id="UP001152320">
    <property type="component" value="Chromosome 7"/>
</dbReference>
<evidence type="ECO:0000259" key="9">
    <source>
        <dbReference type="SMART" id="SM00479"/>
    </source>
</evidence>
<dbReference type="InterPro" id="IPR013520">
    <property type="entry name" value="Ribonucl_H"/>
</dbReference>
<dbReference type="EMBL" id="JAIZAY010000007">
    <property type="protein sequence ID" value="KAJ8038538.1"/>
    <property type="molecule type" value="Genomic_DNA"/>
</dbReference>
<dbReference type="GO" id="GO:0046872">
    <property type="term" value="F:metal ion binding"/>
    <property type="evidence" value="ECO:0007669"/>
    <property type="project" value="UniProtKB-KW"/>
</dbReference>
<dbReference type="GO" id="GO:0008296">
    <property type="term" value="F:3'-5'-DNA exonuclease activity"/>
    <property type="evidence" value="ECO:0007669"/>
    <property type="project" value="TreeGrafter"/>
</dbReference>
<evidence type="ECO:0000256" key="2">
    <source>
        <dbReference type="ARBA" id="ARBA00022722"/>
    </source>
</evidence>
<feature type="region of interest" description="Disordered" evidence="8">
    <location>
        <begin position="363"/>
        <end position="399"/>
    </location>
</feature>
<dbReference type="InterPro" id="IPR036397">
    <property type="entry name" value="RNaseH_sf"/>
</dbReference>
<sequence length="399" mass="44760">MEPGSELGSIKTFVFLDIESTHLESLDRPKMMELCLVAVHRSELLESFHKHKTTTPLKEIHQLRIPTARVVDSLTLCMDPGKAVSPVSFQITGLDNLNLSESGKPRFGETEARILKLFLARQEEPVCLLAHNGFKFDFPLIKTELENINSSLSSTIVCGDTLCAFRETEDQECATPRVMTEGENRMPTPSPNLLLSAGKDGNNKPTAARNLFPSDNEVEKKDLGMSINGDTSKTNMDSKKVYRTSHQCYNQNNHRFSLVSTTDALFTLEEGVNNSYPKRDETPSNASLSFSLPEIYRRNFKEYPKDSSHQATNDVMALIAVFIPIAKSLIEYFDVNSVPFQTITPYYVSPLRKRAASPVACKQIQHDGRSGAGNATKTDDKPPFSQWKKRKTQSFHEFD</sequence>
<evidence type="ECO:0000313" key="11">
    <source>
        <dbReference type="Proteomes" id="UP001152320"/>
    </source>
</evidence>
<organism evidence="10 11">
    <name type="scientific">Holothuria leucospilota</name>
    <name type="common">Black long sea cucumber</name>
    <name type="synonym">Mertensiothuria leucospilota</name>
    <dbReference type="NCBI Taxonomy" id="206669"/>
    <lineage>
        <taxon>Eukaryota</taxon>
        <taxon>Metazoa</taxon>
        <taxon>Echinodermata</taxon>
        <taxon>Eleutherozoa</taxon>
        <taxon>Echinozoa</taxon>
        <taxon>Holothuroidea</taxon>
        <taxon>Aspidochirotacea</taxon>
        <taxon>Aspidochirotida</taxon>
        <taxon>Holothuriidae</taxon>
        <taxon>Holothuria</taxon>
    </lineage>
</organism>
<evidence type="ECO:0000256" key="5">
    <source>
        <dbReference type="ARBA" id="ARBA00022839"/>
    </source>
</evidence>
<name>A0A9Q1C3G2_HOLLE</name>
<keyword evidence="4" id="KW-0378">Hydrolase</keyword>
<dbReference type="PANTHER" id="PTHR13058:SF19">
    <property type="entry name" value="LD40940P"/>
    <property type="match status" value="1"/>
</dbReference>
<proteinExistence type="inferred from homology"/>
<comment type="similarity">
    <text evidence="7">Belongs to the exonuclease superfamily. TREX family.</text>
</comment>
<evidence type="ECO:0000256" key="6">
    <source>
        <dbReference type="ARBA" id="ARBA00022842"/>
    </source>
</evidence>
<keyword evidence="6" id="KW-0460">Magnesium</keyword>
<evidence type="ECO:0000256" key="4">
    <source>
        <dbReference type="ARBA" id="ARBA00022801"/>
    </source>
</evidence>
<dbReference type="PANTHER" id="PTHR13058">
    <property type="entry name" value="THREE PRIME REPAIR EXONUCLEASE 1, 2"/>
    <property type="match status" value="1"/>
</dbReference>
<evidence type="ECO:0000256" key="1">
    <source>
        <dbReference type="ARBA" id="ARBA00001946"/>
    </source>
</evidence>
<accession>A0A9Q1C3G2</accession>
<protein>
    <submittedName>
        <fullName evidence="10">Three prime repair exonuclease 2</fullName>
    </submittedName>
</protein>